<keyword evidence="1" id="KW-0812">Transmembrane</keyword>
<reference evidence="2 3" key="1">
    <citation type="submission" date="2017-07" db="EMBL/GenBank/DDBJ databases">
        <title>Amycolatopsis antarcticus sp. nov., isolated from the surface of an Antarcticus brown macroalga.</title>
        <authorList>
            <person name="Wang J."/>
            <person name="Leiva S."/>
            <person name="Huang J."/>
            <person name="Huang Y."/>
        </authorList>
    </citation>
    <scope>NUCLEOTIDE SEQUENCE [LARGE SCALE GENOMIC DNA]</scope>
    <source>
        <strain evidence="2 3">AU-G6</strain>
    </source>
</reference>
<keyword evidence="1" id="KW-1133">Transmembrane helix</keyword>
<keyword evidence="3" id="KW-1185">Reference proteome</keyword>
<dbReference type="InParanoid" id="A0A263D1C1"/>
<protein>
    <submittedName>
        <fullName evidence="2">Uncharacterized protein</fullName>
    </submittedName>
</protein>
<dbReference type="InterPro" id="IPR043762">
    <property type="entry name" value="DUF5708"/>
</dbReference>
<sequence>MDADKRALFAGASMVAIGSALRLTTGEVPTPMVSLPKIGLVLLVLGVLEIAGTLIWMAWPGKARGR</sequence>
<dbReference type="RefSeq" id="WP_094864619.1">
    <property type="nucleotide sequence ID" value="NZ_NKYE01000014.1"/>
</dbReference>
<accession>A0A263D1C1</accession>
<feature type="transmembrane region" description="Helical" evidence="1">
    <location>
        <begin position="38"/>
        <end position="59"/>
    </location>
</feature>
<keyword evidence="1" id="KW-0472">Membrane</keyword>
<name>A0A263D1C1_9PSEU</name>
<evidence type="ECO:0000313" key="3">
    <source>
        <dbReference type="Proteomes" id="UP000242444"/>
    </source>
</evidence>
<gene>
    <name evidence="2" type="ORF">CFN78_21240</name>
</gene>
<dbReference type="AlphaFoldDB" id="A0A263D1C1"/>
<proteinExistence type="predicted"/>
<dbReference type="Proteomes" id="UP000242444">
    <property type="component" value="Unassembled WGS sequence"/>
</dbReference>
<evidence type="ECO:0000256" key="1">
    <source>
        <dbReference type="SAM" id="Phobius"/>
    </source>
</evidence>
<organism evidence="2 3">
    <name type="scientific">Amycolatopsis antarctica</name>
    <dbReference type="NCBI Taxonomy" id="1854586"/>
    <lineage>
        <taxon>Bacteria</taxon>
        <taxon>Bacillati</taxon>
        <taxon>Actinomycetota</taxon>
        <taxon>Actinomycetes</taxon>
        <taxon>Pseudonocardiales</taxon>
        <taxon>Pseudonocardiaceae</taxon>
        <taxon>Amycolatopsis</taxon>
    </lineage>
</organism>
<dbReference type="Pfam" id="PF18969">
    <property type="entry name" value="DUF5708"/>
    <property type="match status" value="1"/>
</dbReference>
<evidence type="ECO:0000313" key="2">
    <source>
        <dbReference type="EMBL" id="OZM71316.1"/>
    </source>
</evidence>
<dbReference type="EMBL" id="NKYE01000014">
    <property type="protein sequence ID" value="OZM71316.1"/>
    <property type="molecule type" value="Genomic_DNA"/>
</dbReference>
<comment type="caution">
    <text evidence="2">The sequence shown here is derived from an EMBL/GenBank/DDBJ whole genome shotgun (WGS) entry which is preliminary data.</text>
</comment>